<reference evidence="8 9" key="1">
    <citation type="journal article" date="2022" name="Int. J. Syst. Evol. Microbiol.">
        <title>Neobacillus kokaensis sp. nov., isolated from soil.</title>
        <authorList>
            <person name="Yuki K."/>
            <person name="Matsubara H."/>
            <person name="Yamaguchi S."/>
        </authorList>
    </citation>
    <scope>NUCLEOTIDE SEQUENCE [LARGE SCALE GENOMIC DNA]</scope>
    <source>
        <strain evidence="8 9">LOB 377</strain>
    </source>
</reference>
<evidence type="ECO:0000256" key="6">
    <source>
        <dbReference type="ARBA" id="ARBA00023136"/>
    </source>
</evidence>
<feature type="transmembrane region" description="Helical" evidence="7">
    <location>
        <begin position="149"/>
        <end position="171"/>
    </location>
</feature>
<dbReference type="Pfam" id="PF13440">
    <property type="entry name" value="Polysacc_synt_3"/>
    <property type="match status" value="1"/>
</dbReference>
<dbReference type="PANTHER" id="PTHR30250:SF10">
    <property type="entry name" value="LIPOPOLYSACCHARIDE BIOSYNTHESIS PROTEIN WZXC"/>
    <property type="match status" value="1"/>
</dbReference>
<dbReference type="InterPro" id="IPR050833">
    <property type="entry name" value="Poly_Biosynth_Transport"/>
</dbReference>
<name>A0ABQ3N8S2_9BACI</name>
<dbReference type="Proteomes" id="UP000637074">
    <property type="component" value="Unassembled WGS sequence"/>
</dbReference>
<sequence length="280" mass="32010">MFSGLISTIYSNIYFILIGRMHTAVQLGYYTNAVKLNEVVSDSIASAILRVTYPVLSSIQDNEERLKYGFKRIIKTTNFINFPFMVGLAAIAQPLILLIFGERWKPMVVYFQLLCFAGMLYPLNAINLNIFQVKGKSDLYLKLNIVKRVILTILITVAVYLDFGILGLIGVCVIDSYIGFLITSFFSGKEVSYSLIEQIKDLLFFYIISIFMGVIVYLFGIYAPIGNFFTLIFQIIIGFVVYLGICMIAKVQEIYIIWELIAPILKRIKTKRFNDKDLNY</sequence>
<organism evidence="8 9">
    <name type="scientific">Neobacillus kokaensis</name>
    <dbReference type="NCBI Taxonomy" id="2759023"/>
    <lineage>
        <taxon>Bacteria</taxon>
        <taxon>Bacillati</taxon>
        <taxon>Bacillota</taxon>
        <taxon>Bacilli</taxon>
        <taxon>Bacillales</taxon>
        <taxon>Bacillaceae</taxon>
        <taxon>Neobacillus</taxon>
    </lineage>
</organism>
<comment type="similarity">
    <text evidence="2">Belongs to the polysaccharide synthase family.</text>
</comment>
<evidence type="ECO:0000256" key="1">
    <source>
        <dbReference type="ARBA" id="ARBA00004651"/>
    </source>
</evidence>
<dbReference type="PANTHER" id="PTHR30250">
    <property type="entry name" value="PST FAMILY PREDICTED COLANIC ACID TRANSPORTER"/>
    <property type="match status" value="1"/>
</dbReference>
<feature type="transmembrane region" description="Helical" evidence="7">
    <location>
        <begin position="107"/>
        <end position="128"/>
    </location>
</feature>
<keyword evidence="4 7" id="KW-0812">Transmembrane</keyword>
<dbReference type="EMBL" id="BNDS01000003">
    <property type="protein sequence ID" value="GHH97721.1"/>
    <property type="molecule type" value="Genomic_DNA"/>
</dbReference>
<feature type="transmembrane region" description="Helical" evidence="7">
    <location>
        <begin position="79"/>
        <end position="101"/>
    </location>
</feature>
<feature type="transmembrane region" description="Helical" evidence="7">
    <location>
        <begin position="203"/>
        <end position="222"/>
    </location>
</feature>
<evidence type="ECO:0000256" key="7">
    <source>
        <dbReference type="SAM" id="Phobius"/>
    </source>
</evidence>
<feature type="transmembrane region" description="Helical" evidence="7">
    <location>
        <begin position="228"/>
        <end position="249"/>
    </location>
</feature>
<comment type="subcellular location">
    <subcellularLocation>
        <location evidence="1">Cell membrane</location>
        <topology evidence="1">Multi-pass membrane protein</topology>
    </subcellularLocation>
</comment>
<feature type="transmembrane region" description="Helical" evidence="7">
    <location>
        <begin position="177"/>
        <end position="196"/>
    </location>
</feature>
<accession>A0ABQ3N8S2</accession>
<evidence type="ECO:0008006" key="10">
    <source>
        <dbReference type="Google" id="ProtNLM"/>
    </source>
</evidence>
<evidence type="ECO:0000256" key="4">
    <source>
        <dbReference type="ARBA" id="ARBA00022692"/>
    </source>
</evidence>
<evidence type="ECO:0000256" key="2">
    <source>
        <dbReference type="ARBA" id="ARBA00007430"/>
    </source>
</evidence>
<evidence type="ECO:0000313" key="9">
    <source>
        <dbReference type="Proteomes" id="UP000637074"/>
    </source>
</evidence>
<protein>
    <recommendedName>
        <fullName evidence="10">Polysaccharide biosynthesis protein C-terminal domain-containing protein</fullName>
    </recommendedName>
</protein>
<keyword evidence="3" id="KW-1003">Cell membrane</keyword>
<keyword evidence="5 7" id="KW-1133">Transmembrane helix</keyword>
<evidence type="ECO:0000256" key="3">
    <source>
        <dbReference type="ARBA" id="ARBA00022475"/>
    </source>
</evidence>
<comment type="caution">
    <text evidence="8">The sequence shown here is derived from an EMBL/GenBank/DDBJ whole genome shotgun (WGS) entry which is preliminary data.</text>
</comment>
<proteinExistence type="inferred from homology"/>
<evidence type="ECO:0000256" key="5">
    <source>
        <dbReference type="ARBA" id="ARBA00022989"/>
    </source>
</evidence>
<keyword evidence="6 7" id="KW-0472">Membrane</keyword>
<gene>
    <name evidence="8" type="ORF">AM1BK_12640</name>
</gene>
<keyword evidence="9" id="KW-1185">Reference proteome</keyword>
<evidence type="ECO:0000313" key="8">
    <source>
        <dbReference type="EMBL" id="GHH97721.1"/>
    </source>
</evidence>